<reference evidence="1 2" key="1">
    <citation type="submission" date="2016-10" db="EMBL/GenBank/DDBJ databases">
        <title>Genome sequence of Mycobacterium talmonii.</title>
        <authorList>
            <person name="Greninger A.L."/>
            <person name="Elliott B."/>
            <person name="Vasireddy S."/>
            <person name="Vasireddy R."/>
        </authorList>
    </citation>
    <scope>NUCLEOTIDE SEQUENCE [LARGE SCALE GENOMIC DNA]</scope>
    <source>
        <strain evidence="2">NE-TNMC-100812</strain>
    </source>
</reference>
<name>A0A1S1NKL7_9MYCO</name>
<comment type="caution">
    <text evidence="1">The sequence shown here is derived from an EMBL/GenBank/DDBJ whole genome shotgun (WGS) entry which is preliminary data.</text>
</comment>
<proteinExistence type="predicted"/>
<gene>
    <name evidence="1" type="ORF">BKN37_01005</name>
</gene>
<evidence type="ECO:0000313" key="1">
    <source>
        <dbReference type="EMBL" id="OHV06808.1"/>
    </source>
</evidence>
<sequence>MDFVLHRPVSARCSAVLRQAGRRAAGRLRAWRHLTPQQRADLYVSRMPPAVITASLGGHPLRAPGRD</sequence>
<organism evidence="1 2">
    <name type="scientific">Mycobacterium talmoniae</name>
    <dbReference type="NCBI Taxonomy" id="1858794"/>
    <lineage>
        <taxon>Bacteria</taxon>
        <taxon>Bacillati</taxon>
        <taxon>Actinomycetota</taxon>
        <taxon>Actinomycetes</taxon>
        <taxon>Mycobacteriales</taxon>
        <taxon>Mycobacteriaceae</taxon>
        <taxon>Mycobacterium</taxon>
    </lineage>
</organism>
<dbReference type="RefSeq" id="WP_071019829.1">
    <property type="nucleotide sequence ID" value="NZ_MLQM01000002.1"/>
</dbReference>
<protein>
    <submittedName>
        <fullName evidence="1">Uncharacterized protein</fullName>
    </submittedName>
</protein>
<dbReference type="EMBL" id="MLQM01000002">
    <property type="protein sequence ID" value="OHV06808.1"/>
    <property type="molecule type" value="Genomic_DNA"/>
</dbReference>
<keyword evidence="2" id="KW-1185">Reference proteome</keyword>
<dbReference type="AlphaFoldDB" id="A0A1S1NKL7"/>
<evidence type="ECO:0000313" key="2">
    <source>
        <dbReference type="Proteomes" id="UP000179734"/>
    </source>
</evidence>
<accession>A0A1S1NKL7</accession>
<dbReference type="Proteomes" id="UP000179734">
    <property type="component" value="Unassembled WGS sequence"/>
</dbReference>